<dbReference type="Proteomes" id="UP000612055">
    <property type="component" value="Unassembled WGS sequence"/>
</dbReference>
<keyword evidence="2" id="KW-1133">Transmembrane helix</keyword>
<keyword evidence="2" id="KW-0472">Membrane</keyword>
<feature type="compositionally biased region" description="Low complexity" evidence="1">
    <location>
        <begin position="26"/>
        <end position="42"/>
    </location>
</feature>
<dbReference type="EMBL" id="JAEHOE010000005">
    <property type="protein sequence ID" value="KAG2499794.1"/>
    <property type="molecule type" value="Genomic_DNA"/>
</dbReference>
<sequence>MPCGGGGGVEDAQQGPPPPLREAPERPTGGAAAAPNTAAGPDAPTPPERTAALPADAAAPAGSPAAAPALEPMPSGHPSQPLAGMAAACSWAWGKLQEIWCSPVRKAIMGGKDSVLPFRSLAAPLFCVAALGGREDVILAAAYSVVCACLIYVLNGLRKRIWRSLRPALARVPWRALGPSPPRVGGPCMERQHGQHACSAAGPWVRRGGRLHPLSAPGALLGGASDEE</sequence>
<proteinExistence type="predicted"/>
<feature type="region of interest" description="Disordered" evidence="1">
    <location>
        <begin position="1"/>
        <end position="78"/>
    </location>
</feature>
<gene>
    <name evidence="3" type="ORF">HYH03_002090</name>
</gene>
<feature type="transmembrane region" description="Helical" evidence="2">
    <location>
        <begin position="138"/>
        <end position="157"/>
    </location>
</feature>
<reference evidence="3" key="1">
    <citation type="journal article" date="2020" name="bioRxiv">
        <title>Comparative genomics of Chlamydomonas.</title>
        <authorList>
            <person name="Craig R.J."/>
            <person name="Hasan A.R."/>
            <person name="Ness R.W."/>
            <person name="Keightley P.D."/>
        </authorList>
    </citation>
    <scope>NUCLEOTIDE SEQUENCE</scope>
    <source>
        <strain evidence="3">CCAP 11/70</strain>
    </source>
</reference>
<keyword evidence="4" id="KW-1185">Reference proteome</keyword>
<organism evidence="3 4">
    <name type="scientific">Edaphochlamys debaryana</name>
    <dbReference type="NCBI Taxonomy" id="47281"/>
    <lineage>
        <taxon>Eukaryota</taxon>
        <taxon>Viridiplantae</taxon>
        <taxon>Chlorophyta</taxon>
        <taxon>core chlorophytes</taxon>
        <taxon>Chlorophyceae</taxon>
        <taxon>CS clade</taxon>
        <taxon>Chlamydomonadales</taxon>
        <taxon>Chlamydomonadales incertae sedis</taxon>
        <taxon>Edaphochlamys</taxon>
    </lineage>
</organism>
<evidence type="ECO:0000256" key="2">
    <source>
        <dbReference type="SAM" id="Phobius"/>
    </source>
</evidence>
<evidence type="ECO:0000256" key="1">
    <source>
        <dbReference type="SAM" id="MobiDB-lite"/>
    </source>
</evidence>
<keyword evidence="2" id="KW-0812">Transmembrane</keyword>
<protein>
    <submittedName>
        <fullName evidence="3">Uncharacterized protein</fullName>
    </submittedName>
</protein>
<feature type="compositionally biased region" description="Low complexity" evidence="1">
    <location>
        <begin position="51"/>
        <end position="69"/>
    </location>
</feature>
<comment type="caution">
    <text evidence="3">The sequence shown here is derived from an EMBL/GenBank/DDBJ whole genome shotgun (WGS) entry which is preliminary data.</text>
</comment>
<accession>A0A836C5G0</accession>
<dbReference type="AlphaFoldDB" id="A0A836C5G0"/>
<evidence type="ECO:0000313" key="3">
    <source>
        <dbReference type="EMBL" id="KAG2499794.1"/>
    </source>
</evidence>
<name>A0A836C5G0_9CHLO</name>
<evidence type="ECO:0000313" key="4">
    <source>
        <dbReference type="Proteomes" id="UP000612055"/>
    </source>
</evidence>